<evidence type="ECO:0000256" key="2">
    <source>
        <dbReference type="ARBA" id="ARBA00022963"/>
    </source>
</evidence>
<feature type="short sequence motif" description="GXSXG" evidence="4">
    <location>
        <begin position="36"/>
        <end position="40"/>
    </location>
</feature>
<dbReference type="PROSITE" id="PS51635">
    <property type="entry name" value="PNPLA"/>
    <property type="match status" value="1"/>
</dbReference>
<feature type="active site" description="Proton acceptor" evidence="4">
    <location>
        <position position="151"/>
    </location>
</feature>
<sequence>MQVGLALSGGAARGIAHLGVLKAFDELGIKPSIISGVSSGAIAGVFYAAGYSPDDILKLIKELKIFSIVRLAIGQIGILHLEAVEKLFCKYLGEAATFEDLQVPVVVSATEMNEGVTAYFSSGDLIKPLLASCAVPILYRPIAYKGMLLNDGGLLNNMPLDPLEGNCDFKIGVHTNPVNHQARITSLRSMIERTAHLAINNNVMLRMHKCDFFIEPPELKYFRLMSFSKADEMFDIGYRYTLSLKDQLLGKLMLEDN</sequence>
<keyword evidence="3 4" id="KW-0443">Lipid metabolism</keyword>
<evidence type="ECO:0000313" key="6">
    <source>
        <dbReference type="EMBL" id="MBD1396278.1"/>
    </source>
</evidence>
<protein>
    <submittedName>
        <fullName evidence="6">Patatin-like phospholipase family protein</fullName>
    </submittedName>
</protein>
<comment type="caution">
    <text evidence="4">Lacks conserved residue(s) required for the propagation of feature annotation.</text>
</comment>
<dbReference type="Proteomes" id="UP000625551">
    <property type="component" value="Unassembled WGS sequence"/>
</dbReference>
<proteinExistence type="predicted"/>
<dbReference type="InterPro" id="IPR002641">
    <property type="entry name" value="PNPLA_dom"/>
</dbReference>
<dbReference type="SUPFAM" id="SSF52151">
    <property type="entry name" value="FabD/lysophospholipase-like"/>
    <property type="match status" value="1"/>
</dbReference>
<feature type="active site" description="Nucleophile" evidence="4">
    <location>
        <position position="38"/>
    </location>
</feature>
<feature type="domain" description="PNPLA" evidence="5">
    <location>
        <begin position="5"/>
        <end position="164"/>
    </location>
</feature>
<dbReference type="Gene3D" id="3.40.1090.10">
    <property type="entry name" value="Cytosolic phospholipase A2 catalytic domain"/>
    <property type="match status" value="1"/>
</dbReference>
<gene>
    <name evidence="6" type="ORF">H9Q13_03790</name>
</gene>
<evidence type="ECO:0000313" key="7">
    <source>
        <dbReference type="Proteomes" id="UP000625551"/>
    </source>
</evidence>
<organism evidence="6 7">
    <name type="scientific">Pontibacter aquaedesilientis</name>
    <dbReference type="NCBI Taxonomy" id="2766980"/>
    <lineage>
        <taxon>Bacteria</taxon>
        <taxon>Pseudomonadati</taxon>
        <taxon>Bacteroidota</taxon>
        <taxon>Cytophagia</taxon>
        <taxon>Cytophagales</taxon>
        <taxon>Hymenobacteraceae</taxon>
        <taxon>Pontibacter</taxon>
    </lineage>
</organism>
<dbReference type="CDD" id="cd07205">
    <property type="entry name" value="Pat_PNPLA6_PNPLA7_NTE1_like"/>
    <property type="match status" value="1"/>
</dbReference>
<dbReference type="PANTHER" id="PTHR14226">
    <property type="entry name" value="NEUROPATHY TARGET ESTERASE/SWISS CHEESE D.MELANOGASTER"/>
    <property type="match status" value="1"/>
</dbReference>
<name>A0ABR7XDA5_9BACT</name>
<keyword evidence="2 4" id="KW-0442">Lipid degradation</keyword>
<keyword evidence="1 4" id="KW-0378">Hydrolase</keyword>
<keyword evidence="7" id="KW-1185">Reference proteome</keyword>
<dbReference type="EMBL" id="JACXAJ010000001">
    <property type="protein sequence ID" value="MBD1396278.1"/>
    <property type="molecule type" value="Genomic_DNA"/>
</dbReference>
<accession>A0ABR7XDA5</accession>
<feature type="short sequence motif" description="DGA/G" evidence="4">
    <location>
        <begin position="151"/>
        <end position="153"/>
    </location>
</feature>
<comment type="caution">
    <text evidence="6">The sequence shown here is derived from an EMBL/GenBank/DDBJ whole genome shotgun (WGS) entry which is preliminary data.</text>
</comment>
<dbReference type="InterPro" id="IPR016035">
    <property type="entry name" value="Acyl_Trfase/lysoPLipase"/>
</dbReference>
<dbReference type="InterPro" id="IPR050301">
    <property type="entry name" value="NTE"/>
</dbReference>
<evidence type="ECO:0000256" key="4">
    <source>
        <dbReference type="PROSITE-ProRule" id="PRU01161"/>
    </source>
</evidence>
<dbReference type="RefSeq" id="WP_191182400.1">
    <property type="nucleotide sequence ID" value="NZ_JACXAJ010000001.1"/>
</dbReference>
<dbReference type="Pfam" id="PF01734">
    <property type="entry name" value="Patatin"/>
    <property type="match status" value="1"/>
</dbReference>
<reference evidence="6 7" key="1">
    <citation type="submission" date="2020-09" db="EMBL/GenBank/DDBJ databases">
        <title>Genome sequencing and assembly of Pontibacter sp.</title>
        <authorList>
            <person name="Chhetri G."/>
        </authorList>
    </citation>
    <scope>NUCLEOTIDE SEQUENCE [LARGE SCALE GENOMIC DNA]</scope>
    <source>
        <strain evidence="6 7">JH31</strain>
    </source>
</reference>
<dbReference type="PANTHER" id="PTHR14226:SF78">
    <property type="entry name" value="SLR0060 PROTEIN"/>
    <property type="match status" value="1"/>
</dbReference>
<evidence type="ECO:0000256" key="1">
    <source>
        <dbReference type="ARBA" id="ARBA00022801"/>
    </source>
</evidence>
<evidence type="ECO:0000256" key="3">
    <source>
        <dbReference type="ARBA" id="ARBA00023098"/>
    </source>
</evidence>
<evidence type="ECO:0000259" key="5">
    <source>
        <dbReference type="PROSITE" id="PS51635"/>
    </source>
</evidence>